<feature type="compositionally biased region" description="Low complexity" evidence="6">
    <location>
        <begin position="584"/>
        <end position="594"/>
    </location>
</feature>
<feature type="region of interest" description="Disordered" evidence="6">
    <location>
        <begin position="1"/>
        <end position="101"/>
    </location>
</feature>
<keyword evidence="4" id="KW-0234">DNA repair</keyword>
<dbReference type="Gene3D" id="3.40.50.12650">
    <property type="match status" value="1"/>
</dbReference>
<comment type="subcellular location">
    <subcellularLocation>
        <location evidence="1">Nucleus</location>
    </subcellularLocation>
</comment>
<feature type="compositionally biased region" description="Polar residues" evidence="6">
    <location>
        <begin position="262"/>
        <end position="277"/>
    </location>
</feature>
<keyword evidence="5" id="KW-0539">Nucleus</keyword>
<feature type="compositionally biased region" description="Acidic residues" evidence="6">
    <location>
        <begin position="1"/>
        <end position="11"/>
    </location>
</feature>
<organism evidence="8 9">
    <name type="scientific">Gadus morhua</name>
    <name type="common">Atlantic cod</name>
    <dbReference type="NCBI Taxonomy" id="8049"/>
    <lineage>
        <taxon>Eukaryota</taxon>
        <taxon>Metazoa</taxon>
        <taxon>Chordata</taxon>
        <taxon>Craniata</taxon>
        <taxon>Vertebrata</taxon>
        <taxon>Euteleostomi</taxon>
        <taxon>Actinopterygii</taxon>
        <taxon>Neopterygii</taxon>
        <taxon>Teleostei</taxon>
        <taxon>Neoteleostei</taxon>
        <taxon>Acanthomorphata</taxon>
        <taxon>Zeiogadaria</taxon>
        <taxon>Gadariae</taxon>
        <taxon>Gadiformes</taxon>
        <taxon>Gadoidei</taxon>
        <taxon>Gadidae</taxon>
        <taxon>Gadus</taxon>
    </lineage>
</organism>
<dbReference type="SUPFAM" id="SSF56281">
    <property type="entry name" value="Metallo-hydrolase/oxidoreductase"/>
    <property type="match status" value="1"/>
</dbReference>
<dbReference type="GO" id="GO:0003684">
    <property type="term" value="F:damaged DNA binding"/>
    <property type="evidence" value="ECO:0007669"/>
    <property type="project" value="TreeGrafter"/>
</dbReference>
<evidence type="ECO:0000256" key="1">
    <source>
        <dbReference type="ARBA" id="ARBA00004123"/>
    </source>
</evidence>
<evidence type="ECO:0000259" key="7">
    <source>
        <dbReference type="Pfam" id="PF07522"/>
    </source>
</evidence>
<feature type="compositionally biased region" description="Gly residues" evidence="6">
    <location>
        <begin position="634"/>
        <end position="652"/>
    </location>
</feature>
<dbReference type="Ensembl" id="ENSGMOT00000070532.1">
    <property type="protein sequence ID" value="ENSGMOP00000031892.1"/>
    <property type="gene ID" value="ENSGMOG00000032087.1"/>
</dbReference>
<protein>
    <submittedName>
        <fullName evidence="8">DNA cross-link repair 1A (PSO2 homolog, S. cerevisiae)</fullName>
    </submittedName>
</protein>
<dbReference type="GO" id="GO:0035312">
    <property type="term" value="F:5'-3' DNA exonuclease activity"/>
    <property type="evidence" value="ECO:0007669"/>
    <property type="project" value="TreeGrafter"/>
</dbReference>
<dbReference type="GO" id="GO:0006303">
    <property type="term" value="P:double-strand break repair via nonhomologous end joining"/>
    <property type="evidence" value="ECO:0007669"/>
    <property type="project" value="TreeGrafter"/>
</dbReference>
<dbReference type="GO" id="GO:0036297">
    <property type="term" value="P:interstrand cross-link repair"/>
    <property type="evidence" value="ECO:0007669"/>
    <property type="project" value="TreeGrafter"/>
</dbReference>
<feature type="compositionally biased region" description="Polar residues" evidence="6">
    <location>
        <begin position="44"/>
        <end position="63"/>
    </location>
</feature>
<dbReference type="InterPro" id="IPR011084">
    <property type="entry name" value="DRMBL"/>
</dbReference>
<feature type="compositionally biased region" description="Low complexity" evidence="6">
    <location>
        <begin position="285"/>
        <end position="297"/>
    </location>
</feature>
<proteinExistence type="inferred from homology"/>
<feature type="compositionally biased region" description="Basic residues" evidence="6">
    <location>
        <begin position="17"/>
        <end position="34"/>
    </location>
</feature>
<evidence type="ECO:0000256" key="6">
    <source>
        <dbReference type="SAM" id="MobiDB-lite"/>
    </source>
</evidence>
<dbReference type="AlphaFoldDB" id="A0A8C5FF02"/>
<feature type="compositionally biased region" description="Basic and acidic residues" evidence="6">
    <location>
        <begin position="343"/>
        <end position="352"/>
    </location>
</feature>
<reference evidence="8" key="2">
    <citation type="submission" date="2025-09" db="UniProtKB">
        <authorList>
            <consortium name="Ensembl"/>
        </authorList>
    </citation>
    <scope>IDENTIFICATION</scope>
</reference>
<evidence type="ECO:0000256" key="2">
    <source>
        <dbReference type="ARBA" id="ARBA00010304"/>
    </source>
</evidence>
<dbReference type="PANTHER" id="PTHR23240:SF6">
    <property type="entry name" value="DNA CROSS-LINK REPAIR 1A PROTEIN"/>
    <property type="match status" value="1"/>
</dbReference>
<dbReference type="GO" id="GO:0005634">
    <property type="term" value="C:nucleus"/>
    <property type="evidence" value="ECO:0007669"/>
    <property type="project" value="UniProtKB-SubCell"/>
</dbReference>
<dbReference type="GO" id="GO:0008800">
    <property type="term" value="F:beta-lactamase activity"/>
    <property type="evidence" value="ECO:0007669"/>
    <property type="project" value="UniProtKB-EC"/>
</dbReference>
<evidence type="ECO:0000313" key="9">
    <source>
        <dbReference type="Proteomes" id="UP000694546"/>
    </source>
</evidence>
<feature type="compositionally biased region" description="Basic residues" evidence="6">
    <location>
        <begin position="653"/>
        <end position="663"/>
    </location>
</feature>
<feature type="region of interest" description="Disordered" evidence="6">
    <location>
        <begin position="570"/>
        <end position="668"/>
    </location>
</feature>
<gene>
    <name evidence="8" type="primary">DCLRE1A</name>
    <name evidence="8" type="synonym">dclre1a</name>
</gene>
<feature type="region of interest" description="Disordered" evidence="6">
    <location>
        <begin position="523"/>
        <end position="555"/>
    </location>
</feature>
<evidence type="ECO:0000313" key="8">
    <source>
        <dbReference type="Ensembl" id="ENSGMOP00000031892.1"/>
    </source>
</evidence>
<dbReference type="Pfam" id="PF07522">
    <property type="entry name" value="DRMBL"/>
    <property type="match status" value="1"/>
</dbReference>
<evidence type="ECO:0000256" key="3">
    <source>
        <dbReference type="ARBA" id="ARBA00022763"/>
    </source>
</evidence>
<feature type="compositionally biased region" description="Basic residues" evidence="6">
    <location>
        <begin position="605"/>
        <end position="614"/>
    </location>
</feature>
<feature type="compositionally biased region" description="Low complexity" evidence="6">
    <location>
        <begin position="524"/>
        <end position="535"/>
    </location>
</feature>
<dbReference type="Gene3D" id="3.60.15.10">
    <property type="entry name" value="Ribonuclease Z/Hydroxyacylglutathione hydrolase-like"/>
    <property type="match status" value="1"/>
</dbReference>
<reference evidence="8" key="1">
    <citation type="submission" date="2025-08" db="UniProtKB">
        <authorList>
            <consortium name="Ensembl"/>
        </authorList>
    </citation>
    <scope>IDENTIFICATION</scope>
</reference>
<keyword evidence="9" id="KW-1185">Reference proteome</keyword>
<comment type="similarity">
    <text evidence="2">Belongs to the DNA repair metallo-beta-lactamase (DRMBL) family.</text>
</comment>
<feature type="compositionally biased region" description="Polar residues" evidence="6">
    <location>
        <begin position="84"/>
        <end position="101"/>
    </location>
</feature>
<evidence type="ECO:0000256" key="4">
    <source>
        <dbReference type="ARBA" id="ARBA00023204"/>
    </source>
</evidence>
<keyword evidence="3" id="KW-0227">DNA damage</keyword>
<name>A0A8C5FF02_GADMO</name>
<dbReference type="Proteomes" id="UP000694546">
    <property type="component" value="Chromosome 18"/>
</dbReference>
<dbReference type="InterPro" id="IPR036866">
    <property type="entry name" value="RibonucZ/Hydroxyglut_hydro"/>
</dbReference>
<dbReference type="GeneTree" id="ENSGT00940000158766"/>
<feature type="compositionally biased region" description="Polar residues" evidence="6">
    <location>
        <begin position="241"/>
        <end position="254"/>
    </location>
</feature>
<accession>A0A8C5FF02</accession>
<sequence>MPHTDDSEDDIWEYKPLRKKKKTASASHSKKTSKKNNCSSSKSDGSISNGHVSHTSINITGSINKGHVLHKSVNHTDSIRNRNVPHTSVNKSSSIMNGNVPHTSVNNTGSIRNGNVPHTSLNHPVSISHGDFSVINLGQSDQEAATASHTLCPHRPEPTGDGASESDFCPICQMPFSILVGKSEIGHVTECLDIPRDDTLECPDGIQCSSNVLNHYRRYNHTLLAQSRATPRGSGVRSPSPLESSQDIFSSSLPNPRCHLASTPTRLACSQSNTTASPVGRHLASTPTRNSLLLLRSPRPEDFKKKKGWMTPKGPKTKVAVEKTKTTVSSRPCDANGQPGSLEAEKQPDKPEVCPFDDESISFSPLSELPAELELEDEVEGVVEGSGLRKALFPPSLAEENEDESEESLELFSDDDFLNDFLDHLETDMAPERGAEQANSPVNSTQVEAVFSLAAPSNQPSHTAAVGVTPTSTHRETHGNPAATNVQSPQSVVLERLRQSLTGSNSLLCQSVSNINNNYPTLGSSQTASSTSTQAMAPRKPALSQMKAGQGPGLKQTDIGVFFGLKPLKEKQGEPGSASQDLEAATTTAPDAPTFNGAGIQRGSTRGRRGRGNRGARSGAAGPTGARADAGTGSAEGGGPGSGSAQGEGSRGGRGRGRGRGRWNRWGADRDGPRHCPFYKKIPGTGFAIDAFNYGQIEGIFSYFLTHFHSDHYGGLTKKSTFPIYCNKITGNLVRSKLKVEEKYLHILPMNSRVTVDGVGVILMEANHCPGAAMLLFFLPDGQIVLHTGDFRADPTMETPELRSYGVQTLYLDTTYCSPEYTFPRQQEAISFAANTAFELVALHPRTLVVCGSYSIGKEKVFLALADALGSNVCLSRDKYNTMCCLESEPIRKLLTTDWKAAQVHVLPMMQLNVKKLQDHLSRFSAQYDRLVAFKPTGWTFSKQMDSVDDIRPQIYGNITLYGVPYSEHSSFLEMKRFVQWLRPLKIIPTVNAGSWASRKAMEGCFRDWLAGDKASH</sequence>
<feature type="domain" description="DNA repair metallo-beta-lactamase" evidence="7">
    <location>
        <begin position="891"/>
        <end position="994"/>
    </location>
</feature>
<evidence type="ECO:0000256" key="5">
    <source>
        <dbReference type="ARBA" id="ARBA00023242"/>
    </source>
</evidence>
<feature type="region of interest" description="Disordered" evidence="6">
    <location>
        <begin position="226"/>
        <end position="352"/>
    </location>
</feature>
<feature type="region of interest" description="Disordered" evidence="6">
    <location>
        <begin position="457"/>
        <end position="490"/>
    </location>
</feature>
<dbReference type="PANTHER" id="PTHR23240">
    <property type="entry name" value="DNA CROSS-LINK REPAIR PROTEIN PSO2/SNM1-RELATED"/>
    <property type="match status" value="1"/>
</dbReference>